<proteinExistence type="predicted"/>
<dbReference type="GO" id="GO:0019898">
    <property type="term" value="C:extrinsic component of membrane"/>
    <property type="evidence" value="ECO:0007669"/>
    <property type="project" value="InterPro"/>
</dbReference>
<dbReference type="GO" id="GO:0009654">
    <property type="term" value="C:photosystem II oxygen evolving complex"/>
    <property type="evidence" value="ECO:0007669"/>
    <property type="project" value="InterPro"/>
</dbReference>
<dbReference type="Gene3D" id="3.40.1000.10">
    <property type="entry name" value="Mog1/PsbP, alpha/beta/alpha sandwich"/>
    <property type="match status" value="1"/>
</dbReference>
<comment type="caution">
    <text evidence="3">The sequence shown here is derived from an EMBL/GenBank/DDBJ whole genome shotgun (WGS) entry which is preliminary data.</text>
</comment>
<dbReference type="AlphaFoldDB" id="A0AAP0K6I0"/>
<protein>
    <recommendedName>
        <fullName evidence="2">PsbP C-terminal domain-containing protein</fullName>
    </recommendedName>
</protein>
<dbReference type="PANTHER" id="PTHR31407:SF16">
    <property type="entry name" value="PSBP DOMAIN-CONTAINING PROTEIN 7, CHLOROPLASTIC"/>
    <property type="match status" value="1"/>
</dbReference>
<accession>A0AAP0K6I0</accession>
<organism evidence="3 4">
    <name type="scientific">Stephania japonica</name>
    <dbReference type="NCBI Taxonomy" id="461633"/>
    <lineage>
        <taxon>Eukaryota</taxon>
        <taxon>Viridiplantae</taxon>
        <taxon>Streptophyta</taxon>
        <taxon>Embryophyta</taxon>
        <taxon>Tracheophyta</taxon>
        <taxon>Spermatophyta</taxon>
        <taxon>Magnoliopsida</taxon>
        <taxon>Ranunculales</taxon>
        <taxon>Menispermaceae</taxon>
        <taxon>Menispermoideae</taxon>
        <taxon>Cissampelideae</taxon>
        <taxon>Stephania</taxon>
    </lineage>
</organism>
<dbReference type="GO" id="GO:0015979">
    <property type="term" value="P:photosynthesis"/>
    <property type="evidence" value="ECO:0007669"/>
    <property type="project" value="InterPro"/>
</dbReference>
<evidence type="ECO:0000313" key="4">
    <source>
        <dbReference type="Proteomes" id="UP001417504"/>
    </source>
</evidence>
<name>A0AAP0K6I0_9MAGN</name>
<gene>
    <name evidence="3" type="ORF">Sjap_006796</name>
</gene>
<evidence type="ECO:0000256" key="1">
    <source>
        <dbReference type="SAM" id="MobiDB-lite"/>
    </source>
</evidence>
<evidence type="ECO:0000259" key="2">
    <source>
        <dbReference type="Pfam" id="PF01789"/>
    </source>
</evidence>
<dbReference type="InterPro" id="IPR016123">
    <property type="entry name" value="Mog1/PsbP_a/b/a-sand"/>
</dbReference>
<dbReference type="PANTHER" id="PTHR31407">
    <property type="match status" value="1"/>
</dbReference>
<keyword evidence="4" id="KW-1185">Reference proteome</keyword>
<feature type="region of interest" description="Disordered" evidence="1">
    <location>
        <begin position="135"/>
        <end position="168"/>
    </location>
</feature>
<dbReference type="InterPro" id="IPR002683">
    <property type="entry name" value="PsbP_C"/>
</dbReference>
<feature type="domain" description="PsbP C-terminal" evidence="2">
    <location>
        <begin position="98"/>
        <end position="284"/>
    </location>
</feature>
<dbReference type="GO" id="GO:0005509">
    <property type="term" value="F:calcium ion binding"/>
    <property type="evidence" value="ECO:0007669"/>
    <property type="project" value="InterPro"/>
</dbReference>
<reference evidence="3 4" key="1">
    <citation type="submission" date="2024-01" db="EMBL/GenBank/DDBJ databases">
        <title>Genome assemblies of Stephania.</title>
        <authorList>
            <person name="Yang L."/>
        </authorList>
    </citation>
    <scope>NUCLEOTIDE SEQUENCE [LARGE SCALE GENOMIC DNA]</scope>
    <source>
        <strain evidence="3">QJT</strain>
        <tissue evidence="3">Leaf</tissue>
    </source>
</reference>
<evidence type="ECO:0000313" key="3">
    <source>
        <dbReference type="EMBL" id="KAK9146893.1"/>
    </source>
</evidence>
<dbReference type="Proteomes" id="UP001417504">
    <property type="component" value="Unassembled WGS sequence"/>
</dbReference>
<dbReference type="Pfam" id="PF01789">
    <property type="entry name" value="PsbP"/>
    <property type="match status" value="1"/>
</dbReference>
<dbReference type="NCBIfam" id="NF040946">
    <property type="entry name" value="PSII_PsbP"/>
    <property type="match status" value="1"/>
</dbReference>
<dbReference type="SUPFAM" id="SSF55724">
    <property type="entry name" value="Mog1p/PsbP-like"/>
    <property type="match status" value="1"/>
</dbReference>
<dbReference type="EMBL" id="JBBNAE010000002">
    <property type="protein sequence ID" value="KAK9146893.1"/>
    <property type="molecule type" value="Genomic_DNA"/>
</dbReference>
<sequence>MALQYCSLNAYTTTTLAQFSNEDRNELDPNRPRPFLPSPAEEFGPLASTFGRRVLTGLGSAAVVALGANFAGSTSFLLGFWPETSRGLKLDVVYPIKGYSRCVEPSKGFEFVYPASWVGDQTLLYRAVGKAESERALDPPPLSEESSARKSRRNNVSEPVVAFGPPGSSGETNVSVIVSPVPLDFSIEAFGGANEVGEAIVRTVTGKRLDVKGTLVRSKLREDTSKRLNYYELEFRVESPSFRRHNVAVCCARNGHLYTLNAQAPESAWPGVKQDFYNIADSFNLTT</sequence>